<keyword evidence="6 8" id="KW-0342">GTP-binding</keyword>
<dbReference type="GO" id="GO:0005525">
    <property type="term" value="F:GTP binding"/>
    <property type="evidence" value="ECO:0007669"/>
    <property type="project" value="UniProtKB-UniRule"/>
</dbReference>
<dbReference type="GO" id="GO:0005737">
    <property type="term" value="C:cytoplasm"/>
    <property type="evidence" value="ECO:0007669"/>
    <property type="project" value="UniProtKB-SubCell"/>
</dbReference>
<evidence type="ECO:0000256" key="7">
    <source>
        <dbReference type="ARBA" id="ARBA00023150"/>
    </source>
</evidence>
<keyword evidence="2 8" id="KW-0808">Transferase</keyword>
<feature type="binding site" evidence="8">
    <location>
        <position position="23"/>
    </location>
    <ligand>
        <name>GTP</name>
        <dbReference type="ChEBI" id="CHEBI:37565"/>
    </ligand>
</feature>
<evidence type="ECO:0000256" key="6">
    <source>
        <dbReference type="ARBA" id="ARBA00023134"/>
    </source>
</evidence>
<dbReference type="RefSeq" id="WP_055053030.1">
    <property type="nucleotide sequence ID" value="NZ_BTHH01000002.1"/>
</dbReference>
<evidence type="ECO:0000256" key="5">
    <source>
        <dbReference type="ARBA" id="ARBA00022842"/>
    </source>
</evidence>
<evidence type="ECO:0000256" key="1">
    <source>
        <dbReference type="ARBA" id="ARBA00022490"/>
    </source>
</evidence>
<comment type="catalytic activity">
    <reaction evidence="8">
        <text>Mo-molybdopterin + GTP + H(+) = Mo-molybdopterin guanine dinucleotide + diphosphate</text>
        <dbReference type="Rhea" id="RHEA:34243"/>
        <dbReference type="ChEBI" id="CHEBI:15378"/>
        <dbReference type="ChEBI" id="CHEBI:33019"/>
        <dbReference type="ChEBI" id="CHEBI:37565"/>
        <dbReference type="ChEBI" id="CHEBI:71302"/>
        <dbReference type="ChEBI" id="CHEBI:71310"/>
        <dbReference type="EC" id="2.7.7.77"/>
    </reaction>
</comment>
<dbReference type="PANTHER" id="PTHR19136">
    <property type="entry name" value="MOLYBDENUM COFACTOR GUANYLYLTRANSFERASE"/>
    <property type="match status" value="1"/>
</dbReference>
<dbReference type="PANTHER" id="PTHR19136:SF81">
    <property type="entry name" value="MOLYBDENUM COFACTOR GUANYLYLTRANSFERASE"/>
    <property type="match status" value="1"/>
</dbReference>
<feature type="binding site" evidence="8">
    <location>
        <position position="96"/>
    </location>
    <ligand>
        <name>Mg(2+)</name>
        <dbReference type="ChEBI" id="CHEBI:18420"/>
    </ligand>
</feature>
<organism evidence="10 11">
    <name type="scientific">Blautia wexlerae</name>
    <dbReference type="NCBI Taxonomy" id="418240"/>
    <lineage>
        <taxon>Bacteria</taxon>
        <taxon>Bacillati</taxon>
        <taxon>Bacillota</taxon>
        <taxon>Clostridia</taxon>
        <taxon>Lachnospirales</taxon>
        <taxon>Lachnospiraceae</taxon>
        <taxon>Blautia</taxon>
    </lineage>
</organism>
<dbReference type="CDD" id="cd02503">
    <property type="entry name" value="MobA"/>
    <property type="match status" value="1"/>
</dbReference>
<accession>A0A173YA60</accession>
<dbReference type="SUPFAM" id="SSF53448">
    <property type="entry name" value="Nucleotide-diphospho-sugar transferases"/>
    <property type="match status" value="1"/>
</dbReference>
<comment type="function">
    <text evidence="8">Transfers a GMP moiety from GTP to Mo-molybdopterin (Mo-MPT) cofactor (Moco or molybdenum cofactor) to form Mo-molybdopterin guanine dinucleotide (Mo-MGD) cofactor.</text>
</comment>
<keyword evidence="3 8" id="KW-0479">Metal-binding</keyword>
<comment type="subcellular location">
    <subcellularLocation>
        <location evidence="8">Cytoplasm</location>
    </subcellularLocation>
</comment>
<dbReference type="InterPro" id="IPR025877">
    <property type="entry name" value="MobA-like_NTP_Trfase"/>
</dbReference>
<keyword evidence="4 8" id="KW-0547">Nucleotide-binding</keyword>
<evidence type="ECO:0000313" key="10">
    <source>
        <dbReference type="EMBL" id="CUN60036.1"/>
    </source>
</evidence>
<dbReference type="HAMAP" id="MF_00316">
    <property type="entry name" value="MobA"/>
    <property type="match status" value="1"/>
</dbReference>
<sequence>MRKKEISMIILAGGASSRMGRDKSDLTIDGKTFLEMQIEKGKKLGISDILLSGYHGENKYKYPIIPDRFPGKGPLGGLEACFRKAKNPYCLVLGVDVPLVPAEELAALIRQSLHSDAKAVILSHGGHEEPLMGVYCTDLADAMLEEITERKGAVFAFLRKNGYECYESQAAAWYFSNINDSETYKEIAGNHFRFNWKTVMRVDRNV</sequence>
<dbReference type="InterPro" id="IPR013482">
    <property type="entry name" value="Molybde_CF_guanTrfase"/>
</dbReference>
<feature type="binding site" evidence="8">
    <location>
        <position position="67"/>
    </location>
    <ligand>
        <name>GTP</name>
        <dbReference type="ChEBI" id="CHEBI:37565"/>
    </ligand>
</feature>
<dbReference type="EMBL" id="CYZN01000003">
    <property type="protein sequence ID" value="CUN60036.1"/>
    <property type="molecule type" value="Genomic_DNA"/>
</dbReference>
<keyword evidence="1 8" id="KW-0963">Cytoplasm</keyword>
<feature type="binding site" evidence="8">
    <location>
        <position position="96"/>
    </location>
    <ligand>
        <name>GTP</name>
        <dbReference type="ChEBI" id="CHEBI:37565"/>
    </ligand>
</feature>
<dbReference type="Gene3D" id="3.90.550.10">
    <property type="entry name" value="Spore Coat Polysaccharide Biosynthesis Protein SpsA, Chain A"/>
    <property type="match status" value="1"/>
</dbReference>
<protein>
    <recommendedName>
        <fullName evidence="8">Probable molybdenum cofactor guanylyltransferase</fullName>
        <shortName evidence="8">MoCo guanylyltransferase</shortName>
        <ecNumber evidence="8">2.7.7.77</ecNumber>
    </recommendedName>
    <alternativeName>
        <fullName evidence="8">GTP:molybdopterin guanylyltransferase</fullName>
    </alternativeName>
    <alternativeName>
        <fullName evidence="8">Mo-MPT guanylyltransferase</fullName>
    </alternativeName>
    <alternativeName>
        <fullName evidence="8">Molybdopterin guanylyltransferase</fullName>
    </alternativeName>
    <alternativeName>
        <fullName evidence="8">Molybdopterin-guanine dinucleotide synthase</fullName>
        <shortName evidence="8">MGD synthase</shortName>
    </alternativeName>
</protein>
<reference evidence="10 11" key="1">
    <citation type="submission" date="2015-09" db="EMBL/GenBank/DDBJ databases">
        <authorList>
            <consortium name="Pathogen Informatics"/>
        </authorList>
    </citation>
    <scope>NUCLEOTIDE SEQUENCE [LARGE SCALE GENOMIC DNA]</scope>
    <source>
        <strain evidence="10 11">2789STDY5834863</strain>
    </source>
</reference>
<dbReference type="EC" id="2.7.7.77" evidence="8"/>
<dbReference type="eggNOG" id="COG0746">
    <property type="taxonomic scope" value="Bacteria"/>
</dbReference>
<evidence type="ECO:0000256" key="8">
    <source>
        <dbReference type="HAMAP-Rule" id="MF_00316"/>
    </source>
</evidence>
<dbReference type="GO" id="GO:0006777">
    <property type="term" value="P:Mo-molybdopterin cofactor biosynthetic process"/>
    <property type="evidence" value="ECO:0007669"/>
    <property type="project" value="UniProtKB-KW"/>
</dbReference>
<feature type="domain" description="MobA-like NTP transferase" evidence="9">
    <location>
        <begin position="9"/>
        <end position="153"/>
    </location>
</feature>
<dbReference type="GO" id="GO:0046872">
    <property type="term" value="F:metal ion binding"/>
    <property type="evidence" value="ECO:0007669"/>
    <property type="project" value="UniProtKB-KW"/>
</dbReference>
<proteinExistence type="inferred from homology"/>
<keyword evidence="5 8" id="KW-0460">Magnesium</keyword>
<comment type="domain">
    <text evidence="8">The N-terminal domain determines nucleotide recognition and specific binding, while the C-terminal domain determines the specific binding to the target protein.</text>
</comment>
<comment type="caution">
    <text evidence="8">Lacks conserved residue(s) required for the propagation of feature annotation.</text>
</comment>
<evidence type="ECO:0000259" key="9">
    <source>
        <dbReference type="Pfam" id="PF12804"/>
    </source>
</evidence>
<name>A0A173YA60_9FIRM</name>
<feature type="binding site" evidence="8">
    <location>
        <begin position="11"/>
        <end position="13"/>
    </location>
    <ligand>
        <name>GTP</name>
        <dbReference type="ChEBI" id="CHEBI:37565"/>
    </ligand>
</feature>
<evidence type="ECO:0000313" key="11">
    <source>
        <dbReference type="Proteomes" id="UP000095431"/>
    </source>
</evidence>
<comment type="cofactor">
    <cofactor evidence="8">
        <name>Mg(2+)</name>
        <dbReference type="ChEBI" id="CHEBI:18420"/>
    </cofactor>
</comment>
<dbReference type="Pfam" id="PF12804">
    <property type="entry name" value="NTP_transf_3"/>
    <property type="match status" value="1"/>
</dbReference>
<dbReference type="InterPro" id="IPR029044">
    <property type="entry name" value="Nucleotide-diphossugar_trans"/>
</dbReference>
<evidence type="ECO:0000256" key="4">
    <source>
        <dbReference type="ARBA" id="ARBA00022741"/>
    </source>
</evidence>
<dbReference type="Proteomes" id="UP000095431">
    <property type="component" value="Unassembled WGS sequence"/>
</dbReference>
<dbReference type="AlphaFoldDB" id="A0A173YA60"/>
<keyword evidence="7 8" id="KW-0501">Molybdenum cofactor biosynthesis</keyword>
<comment type="similarity">
    <text evidence="8">Belongs to the MobA family.</text>
</comment>
<gene>
    <name evidence="10" type="primary">mobA_1</name>
    <name evidence="8" type="synonym">mobA</name>
    <name evidence="10" type="ORF">ERS852478_00583</name>
</gene>
<dbReference type="GO" id="GO:0061603">
    <property type="term" value="F:molybdenum cofactor guanylyltransferase activity"/>
    <property type="evidence" value="ECO:0007669"/>
    <property type="project" value="UniProtKB-EC"/>
</dbReference>
<evidence type="ECO:0000256" key="3">
    <source>
        <dbReference type="ARBA" id="ARBA00022723"/>
    </source>
</evidence>
<evidence type="ECO:0000256" key="2">
    <source>
        <dbReference type="ARBA" id="ARBA00022679"/>
    </source>
</evidence>